<name>Q147Z0_MOUSE</name>
<feature type="chain" id="PRO_5004182948" evidence="2">
    <location>
        <begin position="21"/>
        <end position="66"/>
    </location>
</feature>
<accession>Q147Z0</accession>
<dbReference type="InterPro" id="IPR018378">
    <property type="entry name" value="C-type_lectin_CS"/>
</dbReference>
<evidence type="ECO:0000259" key="3">
    <source>
        <dbReference type="PROSITE" id="PS50041"/>
    </source>
</evidence>
<dbReference type="InterPro" id="IPR001304">
    <property type="entry name" value="C-type_lectin-like"/>
</dbReference>
<dbReference type="PROSITE" id="PS00615">
    <property type="entry name" value="C_TYPE_LECTIN_1"/>
    <property type="match status" value="1"/>
</dbReference>
<dbReference type="SUPFAM" id="SSF56436">
    <property type="entry name" value="C-type lectin-like"/>
    <property type="match status" value="1"/>
</dbReference>
<dbReference type="AGR" id="MGI:1917442"/>
<reference evidence="4" key="1">
    <citation type="journal article" date="2004" name="Genome Res.">
        <title>The status, quality, and expansion of the NIH full-length cDNA project: the Mammalian Gene Collection (MGC).</title>
        <authorList>
            <consortium name="The MGC Project Team"/>
            <person name="Gerhard D.S."/>
            <person name="Wagner L."/>
            <person name="Feingold E.A."/>
            <person name="Shenmen C.M."/>
            <person name="Grouse L.H."/>
            <person name="Schuler G."/>
            <person name="Klein S.L."/>
            <person name="Old S."/>
            <person name="Rasooly R."/>
            <person name="Good P."/>
            <person name="Guyer M."/>
            <person name="Peck A.M."/>
            <person name="Derge J.G."/>
            <person name="Lipman D."/>
            <person name="Collins F.S."/>
            <person name="Jang W."/>
            <person name="Sherry S."/>
            <person name="Feolo M."/>
            <person name="Misquitta L."/>
            <person name="Lee E."/>
            <person name="Rotmistrovsky K."/>
            <person name="Greenhut S.F."/>
            <person name="Schaefer C.F."/>
            <person name="Buetow K."/>
            <person name="Bonner T.I."/>
            <person name="Haussler D."/>
            <person name="Kent J."/>
            <person name="Kiekhaus M."/>
            <person name="Furey T."/>
            <person name="Brent M."/>
            <person name="Prange C."/>
            <person name="Schreiber K."/>
            <person name="Shapiro N."/>
            <person name="Bhat N.K."/>
            <person name="Hopkins R.F."/>
            <person name="Hsie F."/>
            <person name="Driscoll T."/>
            <person name="Soares M.B."/>
            <person name="Casavant T.L."/>
            <person name="Scheetz T.E."/>
            <person name="Brown-stein M.J."/>
            <person name="Usdin T.B."/>
            <person name="Toshiyuki S."/>
            <person name="Carninci P."/>
            <person name="Piao Y."/>
            <person name="Dudekula D.B."/>
            <person name="Ko M.S."/>
            <person name="Kawakami K."/>
            <person name="Suzuki Y."/>
            <person name="Sugano S."/>
            <person name="Gruber C.E."/>
            <person name="Smith M.R."/>
            <person name="Simmons B."/>
            <person name="Moore T."/>
            <person name="Waterman R."/>
            <person name="Johnson S.L."/>
            <person name="Ruan Y."/>
            <person name="Wei C.L."/>
            <person name="Mathavan S."/>
            <person name="Gunaratne P.H."/>
            <person name="Wu J."/>
            <person name="Garcia A.M."/>
            <person name="Hulyk S.W."/>
            <person name="Fuh E."/>
            <person name="Yuan Y."/>
            <person name="Sneed A."/>
            <person name="Kowis C."/>
            <person name="Hodgson A."/>
            <person name="Muzny D.M."/>
            <person name="McPherson J."/>
            <person name="Gibbs R.A."/>
            <person name="Fahey J."/>
            <person name="Helton E."/>
            <person name="Ketteman M."/>
            <person name="Madan A."/>
            <person name="Rodrigues S."/>
            <person name="Sanchez A."/>
            <person name="Whiting M."/>
            <person name="Madari A."/>
            <person name="Young A.C."/>
            <person name="Wetherby K.D."/>
            <person name="Granite S.J."/>
            <person name="Kwong P.N."/>
            <person name="Brinkley C.P."/>
            <person name="Pearson R.L."/>
            <person name="Bouffard G.G."/>
            <person name="Blakesly R.W."/>
            <person name="Green E.D."/>
            <person name="Dickson M.C."/>
            <person name="Rodriguez A.C."/>
            <person name="Grimwood J."/>
            <person name="Schmutz J."/>
            <person name="Myers R.M."/>
            <person name="Butterfield Y.S."/>
            <person name="Griffith M."/>
            <person name="Griffith O.L."/>
            <person name="Krzywinski M.I."/>
            <person name="Liao N."/>
            <person name="Morin R."/>
            <person name="Morrin R."/>
            <person name="Palmquist D."/>
            <person name="Petrescu A.S."/>
            <person name="Skalska U."/>
            <person name="Smailus D.E."/>
            <person name="Stott J.M."/>
            <person name="Schnerch A."/>
            <person name="Schein J.E."/>
            <person name="Jones S.J."/>
            <person name="Holt R.A."/>
            <person name="Baross A."/>
            <person name="Marra M.A."/>
            <person name="Clifton S."/>
            <person name="Makowski K.A."/>
            <person name="Bosak S."/>
            <person name="Malek J."/>
        </authorList>
    </citation>
    <scope>NUCLEOTIDE SEQUENCE [LARGE SCALE MRNA]</scope>
    <source>
        <tissue evidence="4">PCR rescued clones</tissue>
    </source>
</reference>
<evidence type="ECO:0000256" key="1">
    <source>
        <dbReference type="ARBA" id="ARBA00023157"/>
    </source>
</evidence>
<sequence length="66" mass="7613">MRSGWFWAGWLSLITSNVYSFWKEGEPNNEGDEDCVVMAEDKWNDSRCTANNFWVCEQPSAPCPGY</sequence>
<dbReference type="Pfam" id="PF00059">
    <property type="entry name" value="Lectin_C"/>
    <property type="match status" value="1"/>
</dbReference>
<feature type="signal peptide" evidence="2">
    <location>
        <begin position="1"/>
        <end position="20"/>
    </location>
</feature>
<organism evidence="4">
    <name type="scientific">Mus musculus</name>
    <name type="common">Mouse</name>
    <dbReference type="NCBI Taxonomy" id="10090"/>
    <lineage>
        <taxon>Eukaryota</taxon>
        <taxon>Metazoa</taxon>
        <taxon>Chordata</taxon>
        <taxon>Craniata</taxon>
        <taxon>Vertebrata</taxon>
        <taxon>Euteleostomi</taxon>
        <taxon>Mammalia</taxon>
        <taxon>Eutheria</taxon>
        <taxon>Euarchontoglires</taxon>
        <taxon>Glires</taxon>
        <taxon>Rodentia</taxon>
        <taxon>Myomorpha</taxon>
        <taxon>Muroidea</taxon>
        <taxon>Muridae</taxon>
        <taxon>Murinae</taxon>
        <taxon>Mus</taxon>
        <taxon>Mus</taxon>
    </lineage>
</organism>
<feature type="domain" description="C-type lectin" evidence="3">
    <location>
        <begin position="1"/>
        <end position="57"/>
    </location>
</feature>
<dbReference type="InterPro" id="IPR016187">
    <property type="entry name" value="CTDL_fold"/>
</dbReference>
<evidence type="ECO:0000256" key="2">
    <source>
        <dbReference type="SAM" id="SignalP"/>
    </source>
</evidence>
<evidence type="ECO:0000313" key="5">
    <source>
        <dbReference type="MGI" id="MGI:1917442"/>
    </source>
</evidence>
<evidence type="ECO:0000313" key="4">
    <source>
        <dbReference type="EMBL" id="AAI18543.1"/>
    </source>
</evidence>
<proteinExistence type="evidence at transcript level"/>
<dbReference type="InterPro" id="IPR016186">
    <property type="entry name" value="C-type_lectin-like/link_sf"/>
</dbReference>
<dbReference type="EMBL" id="BC118542">
    <property type="protein sequence ID" value="AAI18543.1"/>
    <property type="molecule type" value="mRNA"/>
</dbReference>
<dbReference type="Gene3D" id="3.10.100.10">
    <property type="entry name" value="Mannose-Binding Protein A, subunit A"/>
    <property type="match status" value="1"/>
</dbReference>
<gene>
    <name evidence="4 5" type="primary">Cd209g</name>
</gene>
<protein>
    <submittedName>
        <fullName evidence="4">Cd209g protein</fullName>
    </submittedName>
</protein>
<dbReference type="PROSITE" id="PS50041">
    <property type="entry name" value="C_TYPE_LECTIN_2"/>
    <property type="match status" value="1"/>
</dbReference>
<dbReference type="MGI" id="MGI:1917442">
    <property type="gene designation" value="Cd209g"/>
</dbReference>
<keyword evidence="2" id="KW-0732">Signal</keyword>
<keyword evidence="1" id="KW-1015">Disulfide bond</keyword>
<dbReference type="AlphaFoldDB" id="Q147Z0"/>